<accession>A0A1L7XTU1</accession>
<evidence type="ECO:0000313" key="2">
    <source>
        <dbReference type="Proteomes" id="UP000184330"/>
    </source>
</evidence>
<dbReference type="EMBL" id="FJOG01000055">
    <property type="protein sequence ID" value="CZR68446.1"/>
    <property type="molecule type" value="Genomic_DNA"/>
</dbReference>
<organism evidence="1 2">
    <name type="scientific">Phialocephala subalpina</name>
    <dbReference type="NCBI Taxonomy" id="576137"/>
    <lineage>
        <taxon>Eukaryota</taxon>
        <taxon>Fungi</taxon>
        <taxon>Dikarya</taxon>
        <taxon>Ascomycota</taxon>
        <taxon>Pezizomycotina</taxon>
        <taxon>Leotiomycetes</taxon>
        <taxon>Helotiales</taxon>
        <taxon>Mollisiaceae</taxon>
        <taxon>Phialocephala</taxon>
        <taxon>Phialocephala fortinii species complex</taxon>
    </lineage>
</organism>
<gene>
    <name evidence="1" type="ORF">PAC_18345</name>
</gene>
<proteinExistence type="predicted"/>
<reference evidence="1 2" key="1">
    <citation type="submission" date="2016-03" db="EMBL/GenBank/DDBJ databases">
        <authorList>
            <person name="Ploux O."/>
        </authorList>
    </citation>
    <scope>NUCLEOTIDE SEQUENCE [LARGE SCALE GENOMIC DNA]</scope>
    <source>
        <strain evidence="1 2">UAMH 11012</strain>
    </source>
</reference>
<protein>
    <submittedName>
        <fullName evidence="1">Uncharacterized protein</fullName>
    </submittedName>
</protein>
<sequence length="99" mass="11427">MARNIVSIPGWIPLLVYIVSSFLITRPVLGAVIAERSFEPCPKAHDELLQCAINHYEKNNGEIHPDFIEYKENVQGSEATKSYHDWVVENAHKFLEEYR</sequence>
<dbReference type="Proteomes" id="UP000184330">
    <property type="component" value="Unassembled WGS sequence"/>
</dbReference>
<dbReference type="AlphaFoldDB" id="A0A1L7XTU1"/>
<keyword evidence="2" id="KW-1185">Reference proteome</keyword>
<name>A0A1L7XTU1_9HELO</name>
<evidence type="ECO:0000313" key="1">
    <source>
        <dbReference type="EMBL" id="CZR68446.1"/>
    </source>
</evidence>